<dbReference type="RefSeq" id="YP_010098426.1">
    <property type="nucleotide sequence ID" value="NC_055767.1"/>
</dbReference>
<dbReference type="KEGG" id="vg:65116099"/>
<accession>A0A385UFW5</accession>
<proteinExistence type="predicted"/>
<gene>
    <name evidence="1" type="primary">78</name>
    <name evidence="1" type="ORF">SEA_KIDNEYBEAN_78</name>
</gene>
<name>A0A385UFW5_9CAUD</name>
<dbReference type="GeneID" id="65116099"/>
<keyword evidence="2" id="KW-1185">Reference proteome</keyword>
<reference evidence="1 2" key="1">
    <citation type="submission" date="2018-08" db="EMBL/GenBank/DDBJ databases">
        <authorList>
            <person name="Ardery S.C."/>
            <person name="Daly K.B."/>
            <person name="Whitehead I.W."/>
            <person name="Huttelmaier S.A."/>
            <person name="Tobiason D.M."/>
            <person name="Delesalle V.A."/>
            <person name="Garlena R.A."/>
            <person name="Russell D.A."/>
            <person name="Pope W.H."/>
            <person name="Jacobs-Sera D."/>
            <person name="Hatfull G.F."/>
        </authorList>
    </citation>
    <scope>NUCLEOTIDE SEQUENCE [LARGE SCALE GENOMIC DNA]</scope>
</reference>
<evidence type="ECO:0000313" key="2">
    <source>
        <dbReference type="Proteomes" id="UP000282667"/>
    </source>
</evidence>
<protein>
    <submittedName>
        <fullName evidence="1">Uncharacterized protein</fullName>
    </submittedName>
</protein>
<organism evidence="1 2">
    <name type="scientific">Gordonia phage KidneyBean</name>
    <dbReference type="NCBI Taxonomy" id="2301603"/>
    <lineage>
        <taxon>Viruses</taxon>
        <taxon>Duplodnaviria</taxon>
        <taxon>Heunggongvirae</taxon>
        <taxon>Uroviricota</taxon>
        <taxon>Caudoviricetes</taxon>
        <taxon>Zierdtviridae</taxon>
        <taxon>Emilbogenvirinae</taxon>
        <taxon>Foxborovirus</taxon>
        <taxon>Foxborovirus kidneybean</taxon>
    </lineage>
</organism>
<evidence type="ECO:0000313" key="1">
    <source>
        <dbReference type="EMBL" id="AYB69810.1"/>
    </source>
</evidence>
<sequence>MFDRTSVRLGPDSVRPVARSRCAARSPYRVPVGALTLSPSVRVALALPVSAVLFSMVPLRRPARYEQLYPLPGNRRNSRPCGRVALLSCAAHETTVHTRDGWRQTRQLRSLRIL</sequence>
<dbReference type="Proteomes" id="UP000282667">
    <property type="component" value="Segment"/>
</dbReference>
<dbReference type="EMBL" id="MH727552">
    <property type="protein sequence ID" value="AYB69810.1"/>
    <property type="molecule type" value="Genomic_DNA"/>
</dbReference>